<evidence type="ECO:0000256" key="8">
    <source>
        <dbReference type="ARBA" id="ARBA00022840"/>
    </source>
</evidence>
<dbReference type="Gene3D" id="1.10.486.10">
    <property type="entry name" value="PCRA, domain 4"/>
    <property type="match status" value="1"/>
</dbReference>
<comment type="catalytic activity">
    <reaction evidence="14">
        <text>ATP + H2O = ADP + phosphate + H(+)</text>
        <dbReference type="Rhea" id="RHEA:13065"/>
        <dbReference type="ChEBI" id="CHEBI:15377"/>
        <dbReference type="ChEBI" id="CHEBI:15378"/>
        <dbReference type="ChEBI" id="CHEBI:30616"/>
        <dbReference type="ChEBI" id="CHEBI:43474"/>
        <dbReference type="ChEBI" id="CHEBI:456216"/>
        <dbReference type="EC" id="5.6.2.4"/>
    </reaction>
</comment>
<dbReference type="EMBL" id="PCVG01000058">
    <property type="protein sequence ID" value="PIQ68366.1"/>
    <property type="molecule type" value="Genomic_DNA"/>
</dbReference>
<dbReference type="SUPFAM" id="SSF52540">
    <property type="entry name" value="P-loop containing nucleoside triphosphate hydrolases"/>
    <property type="match status" value="1"/>
</dbReference>
<dbReference type="CDD" id="cd17932">
    <property type="entry name" value="DEXQc_UvrD"/>
    <property type="match status" value="1"/>
</dbReference>
<keyword evidence="3 15" id="KW-0547">Nucleotide-binding</keyword>
<evidence type="ECO:0000259" key="16">
    <source>
        <dbReference type="PROSITE" id="PS51198"/>
    </source>
</evidence>
<evidence type="ECO:0000256" key="9">
    <source>
        <dbReference type="ARBA" id="ARBA00023125"/>
    </source>
</evidence>
<dbReference type="Gene3D" id="1.10.10.160">
    <property type="match status" value="1"/>
</dbReference>
<evidence type="ECO:0000256" key="7">
    <source>
        <dbReference type="ARBA" id="ARBA00022839"/>
    </source>
</evidence>
<dbReference type="Proteomes" id="UP000229342">
    <property type="component" value="Unassembled WGS sequence"/>
</dbReference>
<dbReference type="InterPro" id="IPR038726">
    <property type="entry name" value="PDDEXK_AddAB-type"/>
</dbReference>
<comment type="catalytic activity">
    <reaction evidence="12">
        <text>Couples ATP hydrolysis with the unwinding of duplex DNA by translocating in the 3'-5' direction.</text>
        <dbReference type="EC" id="5.6.2.4"/>
    </reaction>
</comment>
<evidence type="ECO:0000256" key="11">
    <source>
        <dbReference type="ARBA" id="ARBA00023235"/>
    </source>
</evidence>
<dbReference type="PANTHER" id="PTHR11070">
    <property type="entry name" value="UVRD / RECB / PCRA DNA HELICASE FAMILY MEMBER"/>
    <property type="match status" value="1"/>
</dbReference>
<dbReference type="InterPro" id="IPR014016">
    <property type="entry name" value="UvrD-like_ATP-bd"/>
</dbReference>
<dbReference type="PROSITE" id="PS51198">
    <property type="entry name" value="UVRD_HELICASE_ATP_BIND"/>
    <property type="match status" value="1"/>
</dbReference>
<dbReference type="Pfam" id="PF00580">
    <property type="entry name" value="UvrD-helicase"/>
    <property type="match status" value="1"/>
</dbReference>
<dbReference type="InterPro" id="IPR014017">
    <property type="entry name" value="DNA_helicase_UvrD-like_C"/>
</dbReference>
<keyword evidence="11" id="KW-0413">Isomerase</keyword>
<dbReference type="Pfam" id="PF12705">
    <property type="entry name" value="PDDEXK_1"/>
    <property type="match status" value="1"/>
</dbReference>
<feature type="domain" description="UvrD-like helicase ATP-binding" evidence="16">
    <location>
        <begin position="11"/>
        <end position="331"/>
    </location>
</feature>
<comment type="caution">
    <text evidence="18">The sequence shown here is derived from an EMBL/GenBank/DDBJ whole genome shotgun (WGS) entry which is preliminary data.</text>
</comment>
<evidence type="ECO:0000256" key="5">
    <source>
        <dbReference type="ARBA" id="ARBA00022801"/>
    </source>
</evidence>
<evidence type="ECO:0000313" key="19">
    <source>
        <dbReference type="Proteomes" id="UP000229342"/>
    </source>
</evidence>
<keyword evidence="10" id="KW-0234">DNA repair</keyword>
<dbReference type="InterPro" id="IPR027417">
    <property type="entry name" value="P-loop_NTPase"/>
</dbReference>
<evidence type="ECO:0000256" key="10">
    <source>
        <dbReference type="ARBA" id="ARBA00023204"/>
    </source>
</evidence>
<evidence type="ECO:0000256" key="6">
    <source>
        <dbReference type="ARBA" id="ARBA00022806"/>
    </source>
</evidence>
<sequence>MSDAIFQRKYDQLNEKQKEAVDTIDGPAMVIAGPGTGKTTILTLRIANILKKTDTPANAILALTFTEAGVRAMRVKLRDSIGDRAYDVHIHTFHGFASWVIATYGDHFIHLRDAVQMTEVDTESMLRSILEQGDFADLRPLGSPDYYVPSILSAIGEMKKEAVSPEMVKSFAREEETRIQGDEASLSTRGATKGMLKAEAKKDIEKCHKTVLFADIYSLYEEEKRKQGVIDFDDLIVELLLAMRNDELLLRLIQEQFLYVLVDEHQDTNDSQNLVLNMLADFFENPNLFIVGDEKQAIYRFQGASVENFLRLKKLYATMKIIELSDNYRSHQTILDAGFSMIGNNYTEDMDTVFHSPLVAKSQAPHGPIEIVSGSSDEVIEGSMVRRLADLCGSESTTSCAIIVRTNRDVERIHMLMENAGLSALAEKSIDVLSHTLGALYLSLLRAVTDPSQLEDLAKVVAAGLFKLSFTQSALLIREIRSGHLEAVERVIPALTHLRRALPTMGALEFLVRLGEESGFVTFAAQSPEGTEVWRGLISLAESIAKGNVSGGPLAMIEKLFTYAESKKKVFTKIKVGAEDARIHIMTAHKSKGLEFDYVFIPYATEEAWMKKSSGSHFVLPHVRTNDDGERDTRRLFYVALTRARKHVVVLYGENSADGKACSPLRFIQEFDEKSIVHEKADETKVNVATGVSREAREKALSSERVEYTKRILLEKGLSVTALNHFMVCPNTFFFQSILKLPQAPNPNSEKGNAMHVALAHVWQKRVTSVQEITDILVASIRAYMRGSLLARHDTEAVLEKLLKDAPVVAEALLPHFASSGDIYEETWSESVFSSQNKDIHVAVTIHGKLDAILDRGSEALVFDYKTKKAMTTQAIKGETKNSDGGYFRQLVFYKMLLLRDARFKEKDIIPSLVFVSPDEKGRCPTASISITADDIRTLEEEIQALINSVWSGTFLDTTCDDTDCAWCRLQKLVGGSS</sequence>
<dbReference type="GO" id="GO:0004527">
    <property type="term" value="F:exonuclease activity"/>
    <property type="evidence" value="ECO:0007669"/>
    <property type="project" value="UniProtKB-KW"/>
</dbReference>
<dbReference type="PROSITE" id="PS51217">
    <property type="entry name" value="UVRD_HELICASE_CTER"/>
    <property type="match status" value="1"/>
</dbReference>
<feature type="binding site" evidence="15">
    <location>
        <begin position="32"/>
        <end position="39"/>
    </location>
    <ligand>
        <name>ATP</name>
        <dbReference type="ChEBI" id="CHEBI:30616"/>
    </ligand>
</feature>
<dbReference type="InterPro" id="IPR000212">
    <property type="entry name" value="DNA_helicase_UvrD/REP"/>
</dbReference>
<comment type="similarity">
    <text evidence="1">Belongs to the helicase family. UvrD subfamily.</text>
</comment>
<dbReference type="InterPro" id="IPR013986">
    <property type="entry name" value="DExx_box_DNA_helicase_dom_sf"/>
</dbReference>
<dbReference type="Pfam" id="PF13361">
    <property type="entry name" value="UvrD_C"/>
    <property type="match status" value="1"/>
</dbReference>
<gene>
    <name evidence="18" type="ORF">COV91_04540</name>
</gene>
<evidence type="ECO:0000256" key="12">
    <source>
        <dbReference type="ARBA" id="ARBA00034617"/>
    </source>
</evidence>
<evidence type="ECO:0000256" key="13">
    <source>
        <dbReference type="ARBA" id="ARBA00034808"/>
    </source>
</evidence>
<dbReference type="GO" id="GO:0000725">
    <property type="term" value="P:recombinational repair"/>
    <property type="evidence" value="ECO:0007669"/>
    <property type="project" value="TreeGrafter"/>
</dbReference>
<keyword evidence="4" id="KW-0227">DNA damage</keyword>
<keyword evidence="7" id="KW-0269">Exonuclease</keyword>
<evidence type="ECO:0000256" key="3">
    <source>
        <dbReference type="ARBA" id="ARBA00022741"/>
    </source>
</evidence>
<keyword evidence="5 15" id="KW-0378">Hydrolase</keyword>
<keyword evidence="9" id="KW-0238">DNA-binding</keyword>
<dbReference type="GO" id="GO:0003677">
    <property type="term" value="F:DNA binding"/>
    <property type="evidence" value="ECO:0007669"/>
    <property type="project" value="UniProtKB-KW"/>
</dbReference>
<keyword evidence="8 15" id="KW-0067">ATP-binding</keyword>
<dbReference type="GO" id="GO:0043138">
    <property type="term" value="F:3'-5' DNA helicase activity"/>
    <property type="evidence" value="ECO:0007669"/>
    <property type="project" value="UniProtKB-EC"/>
</dbReference>
<keyword evidence="6 15" id="KW-0347">Helicase</keyword>
<dbReference type="Gene3D" id="3.90.320.10">
    <property type="match status" value="1"/>
</dbReference>
<dbReference type="Gene3D" id="3.40.50.300">
    <property type="entry name" value="P-loop containing nucleotide triphosphate hydrolases"/>
    <property type="match status" value="2"/>
</dbReference>
<organism evidence="18 19">
    <name type="scientific">Candidatus Taylorbacteria bacterium CG11_big_fil_rev_8_21_14_0_20_46_11</name>
    <dbReference type="NCBI Taxonomy" id="1975025"/>
    <lineage>
        <taxon>Bacteria</taxon>
        <taxon>Candidatus Tayloriibacteriota</taxon>
    </lineage>
</organism>
<evidence type="ECO:0000256" key="1">
    <source>
        <dbReference type="ARBA" id="ARBA00009922"/>
    </source>
</evidence>
<evidence type="ECO:0000256" key="14">
    <source>
        <dbReference type="ARBA" id="ARBA00048988"/>
    </source>
</evidence>
<dbReference type="EC" id="5.6.2.4" evidence="13"/>
<evidence type="ECO:0000256" key="4">
    <source>
        <dbReference type="ARBA" id="ARBA00022763"/>
    </source>
</evidence>
<feature type="domain" description="UvrD-like helicase C-terminal" evidence="17">
    <location>
        <begin position="332"/>
        <end position="593"/>
    </location>
</feature>
<accession>A0A2H0KAU5</accession>
<evidence type="ECO:0000256" key="2">
    <source>
        <dbReference type="ARBA" id="ARBA00022722"/>
    </source>
</evidence>
<proteinExistence type="inferred from homology"/>
<dbReference type="InterPro" id="IPR011604">
    <property type="entry name" value="PDDEXK-like_dom_sf"/>
</dbReference>
<dbReference type="GO" id="GO:0005524">
    <property type="term" value="F:ATP binding"/>
    <property type="evidence" value="ECO:0007669"/>
    <property type="project" value="UniProtKB-UniRule"/>
</dbReference>
<reference evidence="18 19" key="1">
    <citation type="submission" date="2017-09" db="EMBL/GenBank/DDBJ databases">
        <title>Depth-based differentiation of microbial function through sediment-hosted aquifers and enrichment of novel symbionts in the deep terrestrial subsurface.</title>
        <authorList>
            <person name="Probst A.J."/>
            <person name="Ladd B."/>
            <person name="Jarett J.K."/>
            <person name="Geller-Mcgrath D.E."/>
            <person name="Sieber C.M."/>
            <person name="Emerson J.B."/>
            <person name="Anantharaman K."/>
            <person name="Thomas B.C."/>
            <person name="Malmstrom R."/>
            <person name="Stieglmeier M."/>
            <person name="Klingl A."/>
            <person name="Woyke T."/>
            <person name="Ryan C.M."/>
            <person name="Banfield J.F."/>
        </authorList>
    </citation>
    <scope>NUCLEOTIDE SEQUENCE [LARGE SCALE GENOMIC DNA]</scope>
    <source>
        <strain evidence="18">CG11_big_fil_rev_8_21_14_0_20_46_11</strain>
    </source>
</reference>
<dbReference type="PANTHER" id="PTHR11070:SF2">
    <property type="entry name" value="ATP-DEPENDENT DNA HELICASE SRS2"/>
    <property type="match status" value="1"/>
</dbReference>
<evidence type="ECO:0000313" key="18">
    <source>
        <dbReference type="EMBL" id="PIQ68366.1"/>
    </source>
</evidence>
<evidence type="ECO:0000259" key="17">
    <source>
        <dbReference type="PROSITE" id="PS51217"/>
    </source>
</evidence>
<protein>
    <recommendedName>
        <fullName evidence="13">DNA 3'-5' helicase</fullName>
        <ecNumber evidence="13">5.6.2.4</ecNumber>
    </recommendedName>
</protein>
<dbReference type="AlphaFoldDB" id="A0A2H0KAU5"/>
<keyword evidence="2" id="KW-0540">Nuclease</keyword>
<evidence type="ECO:0000256" key="15">
    <source>
        <dbReference type="PROSITE-ProRule" id="PRU00560"/>
    </source>
</evidence>
<name>A0A2H0KAU5_9BACT</name>